<dbReference type="SUPFAM" id="SSF55347">
    <property type="entry name" value="Glyceraldehyde-3-phosphate dehydrogenase-like, C-terminal domain"/>
    <property type="match status" value="1"/>
</dbReference>
<dbReference type="EMBL" id="CP087164">
    <property type="protein sequence ID" value="UGS36840.1"/>
    <property type="molecule type" value="Genomic_DNA"/>
</dbReference>
<evidence type="ECO:0000313" key="5">
    <source>
        <dbReference type="EMBL" id="UGS36840.1"/>
    </source>
</evidence>
<name>A0A9E7C0W1_9ACTN</name>
<dbReference type="SUPFAM" id="SSF51735">
    <property type="entry name" value="NAD(P)-binding Rossmann-fold domains"/>
    <property type="match status" value="1"/>
</dbReference>
<dbReference type="EC" id="1.-.-.-" evidence="5"/>
<accession>A0A9E7C0W1</accession>
<evidence type="ECO:0000256" key="1">
    <source>
        <dbReference type="ARBA" id="ARBA00010928"/>
    </source>
</evidence>
<feature type="domain" description="GFO/IDH/MocA-like oxidoreductase" evidence="4">
    <location>
        <begin position="134"/>
        <end position="252"/>
    </location>
</feature>
<dbReference type="Pfam" id="PF01408">
    <property type="entry name" value="GFO_IDH_MocA"/>
    <property type="match status" value="1"/>
</dbReference>
<dbReference type="Proteomes" id="UP001162834">
    <property type="component" value="Chromosome"/>
</dbReference>
<reference evidence="5" key="1">
    <citation type="journal article" date="2022" name="Int. J. Syst. Evol. Microbiol.">
        <title>Pseudomonas aegrilactucae sp. nov. and Pseudomonas morbosilactucae sp. nov., pathogens causing bacterial rot of lettuce in Japan.</title>
        <authorList>
            <person name="Sawada H."/>
            <person name="Fujikawa T."/>
            <person name="Satou M."/>
        </authorList>
    </citation>
    <scope>NUCLEOTIDE SEQUENCE</scope>
    <source>
        <strain evidence="5">0166_1</strain>
    </source>
</reference>
<dbReference type="InterPro" id="IPR055170">
    <property type="entry name" value="GFO_IDH_MocA-like_dom"/>
</dbReference>
<dbReference type="PANTHER" id="PTHR43708">
    <property type="entry name" value="CONSERVED EXPRESSED OXIDOREDUCTASE (EUROFUNG)"/>
    <property type="match status" value="1"/>
</dbReference>
<evidence type="ECO:0000259" key="3">
    <source>
        <dbReference type="Pfam" id="PF01408"/>
    </source>
</evidence>
<dbReference type="InterPro" id="IPR036291">
    <property type="entry name" value="NAD(P)-bd_dom_sf"/>
</dbReference>
<feature type="domain" description="Gfo/Idh/MocA-like oxidoreductase N-terminal" evidence="3">
    <location>
        <begin position="4"/>
        <end position="125"/>
    </location>
</feature>
<dbReference type="PANTHER" id="PTHR43708:SF5">
    <property type="entry name" value="CONSERVED EXPRESSED OXIDOREDUCTASE (EUROFUNG)-RELATED"/>
    <property type="match status" value="1"/>
</dbReference>
<sequence>MRPVRVALIGYGLAGASFHAPFIATTEGLELAAIVTRDPGRRAAATGRYPGVELLDGAEEVFARAADFGLVVVAAPNRAHVTLATAALEAGLDVVVDKPLAPTAAEGRALVKLAGERGRMLTVFHNRRWDGDLLTVRRLIEAGDLGRVLRFESRFERFRPQLTEGWRERADPEDAGGVLYDLGPHLIDQALLLFGPAVHVYGEVDVRRTGARVDDDAFVAMTHASGVRSHLWMSAVTAQVGPRLRVLGDRAGYVKHGLDVQEAALRDGGDPGGTGWGREDEAAWGVLGTDGNQRRVETEPGDYGAFYRGVAAALCDGAPPPVDPADTVAGLEAIEAARRSNAEGVVVSRTGRRGIR</sequence>
<dbReference type="GO" id="GO:0016491">
    <property type="term" value="F:oxidoreductase activity"/>
    <property type="evidence" value="ECO:0007669"/>
    <property type="project" value="UniProtKB-KW"/>
</dbReference>
<evidence type="ECO:0000256" key="2">
    <source>
        <dbReference type="ARBA" id="ARBA00023002"/>
    </source>
</evidence>
<keyword evidence="6" id="KW-1185">Reference proteome</keyword>
<evidence type="ECO:0000313" key="6">
    <source>
        <dbReference type="Proteomes" id="UP001162834"/>
    </source>
</evidence>
<dbReference type="KEGG" id="sbae:DSM104329_03251"/>
<dbReference type="Gene3D" id="3.30.360.10">
    <property type="entry name" value="Dihydrodipicolinate Reductase, domain 2"/>
    <property type="match status" value="1"/>
</dbReference>
<dbReference type="GO" id="GO:0000166">
    <property type="term" value="F:nucleotide binding"/>
    <property type="evidence" value="ECO:0007669"/>
    <property type="project" value="InterPro"/>
</dbReference>
<proteinExistence type="inferred from homology"/>
<comment type="similarity">
    <text evidence="1">Belongs to the Gfo/Idh/MocA family.</text>
</comment>
<keyword evidence="2 5" id="KW-0560">Oxidoreductase</keyword>
<dbReference type="Gene3D" id="3.40.50.720">
    <property type="entry name" value="NAD(P)-binding Rossmann-like Domain"/>
    <property type="match status" value="1"/>
</dbReference>
<gene>
    <name evidence="5" type="primary">ydgJ</name>
    <name evidence="5" type="ORF">DSM104329_03251</name>
</gene>
<protein>
    <submittedName>
        <fullName evidence="5">Oxidoreductase YdgJ</fullName>
        <ecNumber evidence="5">1.-.-.-</ecNumber>
    </submittedName>
</protein>
<dbReference type="Pfam" id="PF22725">
    <property type="entry name" value="GFO_IDH_MocA_C3"/>
    <property type="match status" value="1"/>
</dbReference>
<dbReference type="InterPro" id="IPR000683">
    <property type="entry name" value="Gfo/Idh/MocA-like_OxRdtase_N"/>
</dbReference>
<evidence type="ECO:0000259" key="4">
    <source>
        <dbReference type="Pfam" id="PF22725"/>
    </source>
</evidence>
<dbReference type="AlphaFoldDB" id="A0A9E7C0W1"/>
<organism evidence="5 6">
    <name type="scientific">Capillimicrobium parvum</name>
    <dbReference type="NCBI Taxonomy" id="2884022"/>
    <lineage>
        <taxon>Bacteria</taxon>
        <taxon>Bacillati</taxon>
        <taxon>Actinomycetota</taxon>
        <taxon>Thermoleophilia</taxon>
        <taxon>Solirubrobacterales</taxon>
        <taxon>Capillimicrobiaceae</taxon>
        <taxon>Capillimicrobium</taxon>
    </lineage>
</organism>
<dbReference type="InterPro" id="IPR051317">
    <property type="entry name" value="Gfo/Idh/MocA_oxidoreduct"/>
</dbReference>
<dbReference type="RefSeq" id="WP_259310904.1">
    <property type="nucleotide sequence ID" value="NZ_CP087164.1"/>
</dbReference>